<feature type="transmembrane region" description="Helical" evidence="7">
    <location>
        <begin position="259"/>
        <end position="278"/>
    </location>
</feature>
<dbReference type="GO" id="GO:0016020">
    <property type="term" value="C:membrane"/>
    <property type="evidence" value="ECO:0007669"/>
    <property type="project" value="UniProtKB-SubCell"/>
</dbReference>
<dbReference type="OrthoDB" id="2016402at2759"/>
<dbReference type="PANTHER" id="PTHR21229">
    <property type="entry name" value="LUNG SEVEN TRANSMEMBRANE RECEPTOR"/>
    <property type="match status" value="1"/>
</dbReference>
<protein>
    <recommendedName>
        <fullName evidence="8">GOST seven transmembrane domain-containing protein</fullName>
    </recommendedName>
</protein>
<dbReference type="Proteomes" id="UP001149090">
    <property type="component" value="Unassembled WGS sequence"/>
</dbReference>
<dbReference type="OMA" id="MAFAVCS"/>
<evidence type="ECO:0000313" key="9">
    <source>
        <dbReference type="EMBL" id="KAJ5071107.1"/>
    </source>
</evidence>
<dbReference type="InterPro" id="IPR009637">
    <property type="entry name" value="GPR107/GPR108-like"/>
</dbReference>
<dbReference type="GO" id="GO:0005794">
    <property type="term" value="C:Golgi apparatus"/>
    <property type="evidence" value="ECO:0007669"/>
    <property type="project" value="TreeGrafter"/>
</dbReference>
<name>A0A9Q0LDZ7_ANAIG</name>
<evidence type="ECO:0000259" key="8">
    <source>
        <dbReference type="Pfam" id="PF06814"/>
    </source>
</evidence>
<evidence type="ECO:0000313" key="10">
    <source>
        <dbReference type="Proteomes" id="UP001149090"/>
    </source>
</evidence>
<comment type="caution">
    <text evidence="9">The sequence shown here is derived from an EMBL/GenBank/DDBJ whole genome shotgun (WGS) entry which is preliminary data.</text>
</comment>
<reference evidence="9" key="1">
    <citation type="submission" date="2022-10" db="EMBL/GenBank/DDBJ databases">
        <title>Novel sulphate-reducing endosymbionts in the free-living metamonad Anaeramoeba.</title>
        <authorList>
            <person name="Jerlstrom-Hultqvist J."/>
            <person name="Cepicka I."/>
            <person name="Gallot-Lavallee L."/>
            <person name="Salas-Leiva D."/>
            <person name="Curtis B.A."/>
            <person name="Zahonova K."/>
            <person name="Pipaliya S."/>
            <person name="Dacks J."/>
            <person name="Roger A.J."/>
        </authorList>
    </citation>
    <scope>NUCLEOTIDE SEQUENCE</scope>
    <source>
        <strain evidence="9">BMAN</strain>
    </source>
</reference>
<keyword evidence="4 7" id="KW-1133">Transmembrane helix</keyword>
<evidence type="ECO:0000256" key="1">
    <source>
        <dbReference type="ARBA" id="ARBA00004141"/>
    </source>
</evidence>
<feature type="region of interest" description="Disordered" evidence="6">
    <location>
        <begin position="439"/>
        <end position="461"/>
    </location>
</feature>
<gene>
    <name evidence="9" type="ORF">M0811_10591</name>
</gene>
<evidence type="ECO:0000256" key="4">
    <source>
        <dbReference type="ARBA" id="ARBA00022989"/>
    </source>
</evidence>
<dbReference type="InterPro" id="IPR053937">
    <property type="entry name" value="GOST_TM"/>
</dbReference>
<feature type="transmembrane region" description="Helical" evidence="7">
    <location>
        <begin position="320"/>
        <end position="341"/>
    </location>
</feature>
<keyword evidence="3" id="KW-0732">Signal</keyword>
<keyword evidence="2 7" id="KW-0812">Transmembrane</keyword>
<accession>A0A9Q0LDZ7</accession>
<keyword evidence="10" id="KW-1185">Reference proteome</keyword>
<feature type="transmembrane region" description="Helical" evidence="7">
    <location>
        <begin position="132"/>
        <end position="152"/>
    </location>
</feature>
<evidence type="ECO:0000256" key="5">
    <source>
        <dbReference type="ARBA" id="ARBA00023136"/>
    </source>
</evidence>
<feature type="transmembrane region" description="Helical" evidence="7">
    <location>
        <begin position="236"/>
        <end position="253"/>
    </location>
</feature>
<comment type="subcellular location">
    <subcellularLocation>
        <location evidence="1">Membrane</location>
        <topology evidence="1">Multi-pass membrane protein</topology>
    </subcellularLocation>
</comment>
<dbReference type="Pfam" id="PF06814">
    <property type="entry name" value="GOST_TM"/>
    <property type="match status" value="1"/>
</dbReference>
<keyword evidence="5 7" id="KW-0472">Membrane</keyword>
<dbReference type="AlphaFoldDB" id="A0A9Q0LDZ7"/>
<feature type="transmembrane region" description="Helical" evidence="7">
    <location>
        <begin position="164"/>
        <end position="182"/>
    </location>
</feature>
<evidence type="ECO:0000256" key="2">
    <source>
        <dbReference type="ARBA" id="ARBA00022692"/>
    </source>
</evidence>
<feature type="transmembrane region" description="Helical" evidence="7">
    <location>
        <begin position="347"/>
        <end position="365"/>
    </location>
</feature>
<proteinExistence type="predicted"/>
<feature type="domain" description="GOST seven transmembrane" evidence="8">
    <location>
        <begin position="128"/>
        <end position="338"/>
    </location>
</feature>
<evidence type="ECO:0000256" key="3">
    <source>
        <dbReference type="ARBA" id="ARBA00022729"/>
    </source>
</evidence>
<evidence type="ECO:0000256" key="6">
    <source>
        <dbReference type="SAM" id="MobiDB-lite"/>
    </source>
</evidence>
<evidence type="ECO:0000256" key="7">
    <source>
        <dbReference type="SAM" id="Phobius"/>
    </source>
</evidence>
<dbReference type="EMBL" id="JAPDFW010000091">
    <property type="protein sequence ID" value="KAJ5071107.1"/>
    <property type="molecule type" value="Genomic_DNA"/>
</dbReference>
<organism evidence="9 10">
    <name type="scientific">Anaeramoeba ignava</name>
    <name type="common">Anaerobic marine amoeba</name>
    <dbReference type="NCBI Taxonomy" id="1746090"/>
    <lineage>
        <taxon>Eukaryota</taxon>
        <taxon>Metamonada</taxon>
        <taxon>Anaeramoebidae</taxon>
        <taxon>Anaeramoeba</taxon>
    </lineage>
</organism>
<feature type="transmembrane region" description="Helical" evidence="7">
    <location>
        <begin position="194"/>
        <end position="216"/>
    </location>
</feature>
<sequence>MIEDYSFKSDGDVIQFDMFGFKKEGTIEMKISIDPYISDVYYVVCSYDQLGSRRINADKFCNGLNDGTLGCLIQEPINWSYSGNYTIPKEDFYFFFVTSCYSNSEINYKFDYTLMNPGGEYLGLGYIPLPNMYISFTVILFVLFFVWLINWITHRSQKIKLHKFLTITFIVIVVYMASMAGYWKYQSKKGLRPIGFIVYIVIIDVLYQFFFFASLLLIAKGWSILNQKLEPRSKRAIVAVLVFFILFAELLVFTKTLIYFLYFFGWLVTYFIILRMVFSATEQNKLTLKSHLIMIRNANIDPVTTPIFQKYKLFKHFKRVFLSFVILQIICYVISFLFLYFYPWITMLLFVIVDCIMMIGVGWTFRLRSFHPLFEEPPAMNQQVAAPPLTNSQIMQEELTGQQLTPWQNGMALPRNTYNQNQNQNDYELSPVVVVQNPSENNQSKDVGLAFQMPPPKDNQN</sequence>